<proteinExistence type="predicted"/>
<dbReference type="PATRIC" id="fig|1348663.4.peg.1215"/>
<evidence type="ECO:0000313" key="1">
    <source>
        <dbReference type="EMBL" id="KDN87189.1"/>
    </source>
</evidence>
<dbReference type="AlphaFoldDB" id="A0A066Z4Q0"/>
<comment type="caution">
    <text evidence="1">The sequence shown here is derived from an EMBL/GenBank/DDBJ whole genome shotgun (WGS) entry which is preliminary data.</text>
</comment>
<gene>
    <name evidence="1" type="ORF">KCH_12740</name>
</gene>
<dbReference type="EMBL" id="JNBY01000050">
    <property type="protein sequence ID" value="KDN87189.1"/>
    <property type="molecule type" value="Genomic_DNA"/>
</dbReference>
<name>A0A066Z4Q0_9ACTN</name>
<protein>
    <submittedName>
        <fullName evidence="1">Uncharacterized protein</fullName>
    </submittedName>
</protein>
<sequence>MKHRQSFVGRHLGGVQSARELLQLVCQPVQFVFVGTGKTYAQQAYDGIEPRW</sequence>
<dbReference type="Proteomes" id="UP000027178">
    <property type="component" value="Unassembled WGS sequence"/>
</dbReference>
<keyword evidence="2" id="KW-1185">Reference proteome</keyword>
<evidence type="ECO:0000313" key="2">
    <source>
        <dbReference type="Proteomes" id="UP000027178"/>
    </source>
</evidence>
<dbReference type="HOGENOM" id="CLU_3080780_0_0_11"/>
<accession>A0A066Z4Q0</accession>
<organism evidence="1 2">
    <name type="scientific">Kitasatospora cheerisanensis KCTC 2395</name>
    <dbReference type="NCBI Taxonomy" id="1348663"/>
    <lineage>
        <taxon>Bacteria</taxon>
        <taxon>Bacillati</taxon>
        <taxon>Actinomycetota</taxon>
        <taxon>Actinomycetes</taxon>
        <taxon>Kitasatosporales</taxon>
        <taxon>Streptomycetaceae</taxon>
        <taxon>Kitasatospora</taxon>
    </lineage>
</organism>
<reference evidence="1 2" key="1">
    <citation type="submission" date="2014-05" db="EMBL/GenBank/DDBJ databases">
        <title>Draft Genome Sequence of Kitasatospora cheerisanensis KCTC 2395.</title>
        <authorList>
            <person name="Nam D.H."/>
        </authorList>
    </citation>
    <scope>NUCLEOTIDE SEQUENCE [LARGE SCALE GENOMIC DNA]</scope>
    <source>
        <strain evidence="1 2">KCTC 2395</strain>
    </source>
</reference>